<evidence type="ECO:0000313" key="2">
    <source>
        <dbReference type="Proteomes" id="UP001385951"/>
    </source>
</evidence>
<evidence type="ECO:0008006" key="3">
    <source>
        <dbReference type="Google" id="ProtNLM"/>
    </source>
</evidence>
<accession>A0AAW0FMQ2</accession>
<gene>
    <name evidence="1" type="ORF">QCA50_014405</name>
</gene>
<name>A0AAW0FMQ2_9APHY</name>
<dbReference type="EMBL" id="JASBNA010000035">
    <property type="protein sequence ID" value="KAK7682605.1"/>
    <property type="molecule type" value="Genomic_DNA"/>
</dbReference>
<proteinExistence type="predicted"/>
<dbReference type="Proteomes" id="UP001385951">
    <property type="component" value="Unassembled WGS sequence"/>
</dbReference>
<evidence type="ECO:0000313" key="1">
    <source>
        <dbReference type="EMBL" id="KAK7682605.1"/>
    </source>
</evidence>
<protein>
    <recommendedName>
        <fullName evidence="3">C2H2-type domain-containing protein</fullName>
    </recommendedName>
</protein>
<sequence>MPAIRYKLTHFEKAFKESIIPAAFNKLHQTYFCRKRGCNYRSDQRCNFRDHTKKHFDFHDIRCEYPSLHSSFPNVRCRFMTRNPGSYCRHSKRHKRIGQVKSFSRDNDPDVTTNLQEDVIRELSGFYACPSTGVKPQVSHGDDTLWQFATLALASSSP</sequence>
<comment type="caution">
    <text evidence="1">The sequence shown here is derived from an EMBL/GenBank/DDBJ whole genome shotgun (WGS) entry which is preliminary data.</text>
</comment>
<keyword evidence="2" id="KW-1185">Reference proteome</keyword>
<organism evidence="1 2">
    <name type="scientific">Cerrena zonata</name>
    <dbReference type="NCBI Taxonomy" id="2478898"/>
    <lineage>
        <taxon>Eukaryota</taxon>
        <taxon>Fungi</taxon>
        <taxon>Dikarya</taxon>
        <taxon>Basidiomycota</taxon>
        <taxon>Agaricomycotina</taxon>
        <taxon>Agaricomycetes</taxon>
        <taxon>Polyporales</taxon>
        <taxon>Cerrenaceae</taxon>
        <taxon>Cerrena</taxon>
    </lineage>
</organism>
<reference evidence="1 2" key="1">
    <citation type="submission" date="2022-09" db="EMBL/GenBank/DDBJ databases">
        <authorList>
            <person name="Palmer J.M."/>
        </authorList>
    </citation>
    <scope>NUCLEOTIDE SEQUENCE [LARGE SCALE GENOMIC DNA]</scope>
    <source>
        <strain evidence="1 2">DSM 7382</strain>
    </source>
</reference>
<dbReference type="AlphaFoldDB" id="A0AAW0FMQ2"/>